<organism evidence="2 3">
    <name type="scientific">Puccinia triticina</name>
    <dbReference type="NCBI Taxonomy" id="208348"/>
    <lineage>
        <taxon>Eukaryota</taxon>
        <taxon>Fungi</taxon>
        <taxon>Dikarya</taxon>
        <taxon>Basidiomycota</taxon>
        <taxon>Pucciniomycotina</taxon>
        <taxon>Pucciniomycetes</taxon>
        <taxon>Pucciniales</taxon>
        <taxon>Pucciniaceae</taxon>
        <taxon>Puccinia</taxon>
    </lineage>
</organism>
<protein>
    <submittedName>
        <fullName evidence="2">Uncharacterized protein</fullName>
    </submittedName>
</protein>
<proteinExistence type="predicted"/>
<dbReference type="Proteomes" id="UP001164743">
    <property type="component" value="Chromosome 1A"/>
</dbReference>
<dbReference type="RefSeq" id="XP_053016922.1">
    <property type="nucleotide sequence ID" value="XM_053165763.1"/>
</dbReference>
<dbReference type="InterPro" id="IPR036188">
    <property type="entry name" value="FAD/NAD-bd_sf"/>
</dbReference>
<evidence type="ECO:0000256" key="1">
    <source>
        <dbReference type="SAM" id="MobiDB-lite"/>
    </source>
</evidence>
<evidence type="ECO:0000313" key="2">
    <source>
        <dbReference type="EMBL" id="WAQ81367.1"/>
    </source>
</evidence>
<dbReference type="Gene3D" id="3.50.50.60">
    <property type="entry name" value="FAD/NAD(P)-binding domain"/>
    <property type="match status" value="1"/>
</dbReference>
<accession>A0ABY7CA69</accession>
<reference evidence="2" key="1">
    <citation type="submission" date="2022-10" db="EMBL/GenBank/DDBJ databases">
        <title>Puccinia triticina Genome sequencing and assembly.</title>
        <authorList>
            <person name="Li C."/>
        </authorList>
    </citation>
    <scope>NUCLEOTIDE SEQUENCE</scope>
    <source>
        <strain evidence="2">Pt15</strain>
    </source>
</reference>
<dbReference type="SUPFAM" id="SSF51905">
    <property type="entry name" value="FAD/NAD(P)-binding domain"/>
    <property type="match status" value="1"/>
</dbReference>
<keyword evidence="3" id="KW-1185">Reference proteome</keyword>
<name>A0ABY7CA69_9BASI</name>
<feature type="region of interest" description="Disordered" evidence="1">
    <location>
        <begin position="1"/>
        <end position="20"/>
    </location>
</feature>
<dbReference type="EMBL" id="CP110421">
    <property type="protein sequence ID" value="WAQ81367.1"/>
    <property type="molecule type" value="Genomic_DNA"/>
</dbReference>
<sequence>MVRSADIRREPSADRPRLDSPDLRLIPSSCGLVAPAAGRLASSETCLFIQSLAALKQLTTTTELKVVCFEARSGPAGVWNLESTKGDGRVGFDRAGVPSVEPPPIDASPVYAGLHTNVPKQLMAFHGQPFVTKHPARSFPPGHKVSTYLLEAARGLEPLIRFNSLV</sequence>
<evidence type="ECO:0000313" key="3">
    <source>
        <dbReference type="Proteomes" id="UP001164743"/>
    </source>
</evidence>
<gene>
    <name evidence="2" type="ORF">PtA15_1A707</name>
</gene>
<dbReference type="GeneID" id="77806658"/>